<dbReference type="PANTHER" id="PTHR23172:SF19">
    <property type="entry name" value="J DOMAIN-CONTAINING PROTEIN"/>
    <property type="match status" value="1"/>
</dbReference>
<dbReference type="GO" id="GO:0030276">
    <property type="term" value="F:clathrin binding"/>
    <property type="evidence" value="ECO:0007669"/>
    <property type="project" value="TreeGrafter"/>
</dbReference>
<evidence type="ECO:0000259" key="2">
    <source>
        <dbReference type="Pfam" id="PF09145"/>
    </source>
</evidence>
<dbReference type="Gene3D" id="1.10.8.10">
    <property type="entry name" value="DNA helicase RuvA subunit, C-terminal domain"/>
    <property type="match status" value="1"/>
</dbReference>
<dbReference type="SUPFAM" id="SSF46934">
    <property type="entry name" value="UBA-like"/>
    <property type="match status" value="1"/>
</dbReference>
<dbReference type="Gene3D" id="1.10.287.110">
    <property type="entry name" value="DnaJ domain"/>
    <property type="match status" value="1"/>
</dbReference>
<dbReference type="InterPro" id="IPR009060">
    <property type="entry name" value="UBA-like_sf"/>
</dbReference>
<dbReference type="AlphaFoldDB" id="A0A0N7ML04"/>
<dbReference type="EMBL" id="LN890542">
    <property type="protein sequence ID" value="CUS20928.1"/>
    <property type="molecule type" value="Genomic_DNA"/>
</dbReference>
<feature type="compositionally biased region" description="Low complexity" evidence="1">
    <location>
        <begin position="494"/>
        <end position="508"/>
    </location>
</feature>
<reference evidence="4" key="1">
    <citation type="submission" date="2015-10" db="EMBL/GenBank/DDBJ databases">
        <authorList>
            <person name="Devillers H."/>
        </authorList>
    </citation>
    <scope>NUCLEOTIDE SEQUENCE [LARGE SCALE GENOMIC DNA]</scope>
</reference>
<dbReference type="GO" id="GO:0005737">
    <property type="term" value="C:cytoplasm"/>
    <property type="evidence" value="ECO:0007669"/>
    <property type="project" value="TreeGrafter"/>
</dbReference>
<feature type="region of interest" description="Disordered" evidence="1">
    <location>
        <begin position="479"/>
        <end position="516"/>
    </location>
</feature>
<gene>
    <name evidence="3" type="ORF">LAQU0_S02e01574g</name>
</gene>
<proteinExistence type="predicted"/>
<dbReference type="OrthoDB" id="1717591at2759"/>
<feature type="region of interest" description="Disordered" evidence="1">
    <location>
        <begin position="1"/>
        <end position="29"/>
    </location>
</feature>
<organism evidence="3 4">
    <name type="scientific">Lachancea quebecensis</name>
    <dbReference type="NCBI Taxonomy" id="1654605"/>
    <lineage>
        <taxon>Eukaryota</taxon>
        <taxon>Fungi</taxon>
        <taxon>Dikarya</taxon>
        <taxon>Ascomycota</taxon>
        <taxon>Saccharomycotina</taxon>
        <taxon>Saccharomycetes</taxon>
        <taxon>Saccharomycetales</taxon>
        <taxon>Saccharomycetaceae</taxon>
        <taxon>Lachancea</taxon>
    </lineage>
</organism>
<feature type="domain" description="SWA2-like ubiquitin-associated" evidence="2">
    <location>
        <begin position="99"/>
        <end position="141"/>
    </location>
</feature>
<dbReference type="Pfam" id="PF09145">
    <property type="entry name" value="Ubiq-assoc"/>
    <property type="match status" value="1"/>
</dbReference>
<sequence length="636" mass="70320">MSSAFDDLFSAFKGGNESSNSAKPKDERLVGSNFPLAAAASRKDADADLDAFFGSETNTATPDAARDEFDLAFDMLNGPVASQQVTSGPNLAEPEPQPVVDEVKDMEIARLMSLGLDWDKAADCYERGILYEQVVDRQKRRAARAEESLRTGPQCNQLREEPDLLSVASSWLNKSRSFLDSKLKQVQTEYSDRSFSNYISSRSVSNASPPWLKESESYHSRTPSDSGKQKITAQFKDLKMEGEAPFDPKSKSPASSTKSPASSTKSPASSTKSHVASFASASRPTVSETPGSKSTTPSSPAPVQDNDLLIDFEAPTIKTSPGPSTYSPSLSELERHGFVEFKEKGVNSFRAGDYHAAFQNYEKSLNSLPMTHPLRVVSFSNMIICRLKLGEYREALSDASSALELIPRGSLNSIIPDLEPPKTYKDFWSKIINNKAVAFERVENYEKALDAYQELIEGGVTSSKVLEARRQCQKAIAVEKKPASMPKTPDILAPKPSTTKKPSSSPVKANLDNPSEKLARVQDLNKKEKDLEAQKFLLHDEVSSLIQEWCGGHEGNLRELLARFHTIVDWVNWKEVSTADLVVPKKAKVVYLKAVAKTHPDKVLDSWPLKRKMIAENVFIILSKAWETFKEQNQLP</sequence>
<dbReference type="InterPro" id="IPR019734">
    <property type="entry name" value="TPR_rpt"/>
</dbReference>
<dbReference type="PANTHER" id="PTHR23172">
    <property type="entry name" value="AUXILIN/CYCLIN G-ASSOCIATED KINASE-RELATED"/>
    <property type="match status" value="1"/>
</dbReference>
<keyword evidence="4" id="KW-1185">Reference proteome</keyword>
<dbReference type="InterPro" id="IPR015228">
    <property type="entry name" value="SWA2_UBA"/>
</dbReference>
<dbReference type="CDD" id="cd14329">
    <property type="entry name" value="UBA_SWA2p_like"/>
    <property type="match status" value="1"/>
</dbReference>
<protein>
    <submittedName>
        <fullName evidence="3">LAQU0S02e01574g1_1</fullName>
    </submittedName>
</protein>
<dbReference type="SMART" id="SM00028">
    <property type="entry name" value="TPR"/>
    <property type="match status" value="3"/>
</dbReference>
<name>A0A0N7ML04_9SACH</name>
<dbReference type="Proteomes" id="UP000236544">
    <property type="component" value="Unassembled WGS sequence"/>
</dbReference>
<accession>A0A0N7ML04</accession>
<evidence type="ECO:0000313" key="3">
    <source>
        <dbReference type="EMBL" id="CUS20928.1"/>
    </source>
</evidence>
<dbReference type="InterPro" id="IPR036869">
    <property type="entry name" value="J_dom_sf"/>
</dbReference>
<feature type="compositionally biased region" description="Low complexity" evidence="1">
    <location>
        <begin position="251"/>
        <end position="273"/>
    </location>
</feature>
<dbReference type="GO" id="GO:0072583">
    <property type="term" value="P:clathrin-dependent endocytosis"/>
    <property type="evidence" value="ECO:0007669"/>
    <property type="project" value="TreeGrafter"/>
</dbReference>
<evidence type="ECO:0000313" key="4">
    <source>
        <dbReference type="Proteomes" id="UP000236544"/>
    </source>
</evidence>
<feature type="region of interest" description="Disordered" evidence="1">
    <location>
        <begin position="200"/>
        <end position="229"/>
    </location>
</feature>
<feature type="compositionally biased region" description="Low complexity" evidence="1">
    <location>
        <begin position="287"/>
        <end position="298"/>
    </location>
</feature>
<dbReference type="GO" id="GO:0072318">
    <property type="term" value="P:clathrin coat disassembly"/>
    <property type="evidence" value="ECO:0007669"/>
    <property type="project" value="TreeGrafter"/>
</dbReference>
<evidence type="ECO:0000256" key="1">
    <source>
        <dbReference type="SAM" id="MobiDB-lite"/>
    </source>
</evidence>
<dbReference type="InterPro" id="IPR011990">
    <property type="entry name" value="TPR-like_helical_dom_sf"/>
</dbReference>
<dbReference type="SUPFAM" id="SSF48452">
    <property type="entry name" value="TPR-like"/>
    <property type="match status" value="1"/>
</dbReference>
<dbReference type="SUPFAM" id="SSF46565">
    <property type="entry name" value="Chaperone J-domain"/>
    <property type="match status" value="1"/>
</dbReference>
<feature type="compositionally biased region" description="Polar residues" evidence="1">
    <location>
        <begin position="220"/>
        <end position="229"/>
    </location>
</feature>
<dbReference type="Gene3D" id="1.25.40.10">
    <property type="entry name" value="Tetratricopeptide repeat domain"/>
    <property type="match status" value="1"/>
</dbReference>
<feature type="region of interest" description="Disordered" evidence="1">
    <location>
        <begin position="243"/>
        <end position="305"/>
    </location>
</feature>
<dbReference type="GO" id="GO:0031982">
    <property type="term" value="C:vesicle"/>
    <property type="evidence" value="ECO:0007669"/>
    <property type="project" value="TreeGrafter"/>
</dbReference>